<dbReference type="GO" id="GO:0003700">
    <property type="term" value="F:DNA-binding transcription factor activity"/>
    <property type="evidence" value="ECO:0007669"/>
    <property type="project" value="TreeGrafter"/>
</dbReference>
<dbReference type="PROSITE" id="PS50977">
    <property type="entry name" value="HTH_TETR_2"/>
    <property type="match status" value="2"/>
</dbReference>
<feature type="DNA-binding region" description="H-T-H motif" evidence="2">
    <location>
        <begin position="239"/>
        <end position="258"/>
    </location>
</feature>
<dbReference type="AlphaFoldDB" id="A0A401YFM7"/>
<comment type="caution">
    <text evidence="4">The sequence shown here is derived from an EMBL/GenBank/DDBJ whole genome shotgun (WGS) entry which is preliminary data.</text>
</comment>
<dbReference type="PANTHER" id="PTHR30055:SF237">
    <property type="entry name" value="TRANSCRIPTIONAL REPRESSOR MCE3R"/>
    <property type="match status" value="1"/>
</dbReference>
<dbReference type="PRINTS" id="PR00455">
    <property type="entry name" value="HTHTETR"/>
</dbReference>
<reference evidence="4 5" key="1">
    <citation type="submission" date="2018-12" db="EMBL/GenBank/DDBJ databases">
        <title>Draft genome sequence of Embleya hyalina NBRC 13850T.</title>
        <authorList>
            <person name="Komaki H."/>
            <person name="Hosoyama A."/>
            <person name="Kimura A."/>
            <person name="Ichikawa N."/>
            <person name="Tamura T."/>
        </authorList>
    </citation>
    <scope>NUCLEOTIDE SEQUENCE [LARGE SCALE GENOMIC DNA]</scope>
    <source>
        <strain evidence="4 5">NBRC 13850</strain>
    </source>
</reference>
<dbReference type="InterPro" id="IPR050109">
    <property type="entry name" value="HTH-type_TetR-like_transc_reg"/>
</dbReference>
<proteinExistence type="predicted"/>
<dbReference type="Proteomes" id="UP000286931">
    <property type="component" value="Unassembled WGS sequence"/>
</dbReference>
<organism evidence="4 5">
    <name type="scientific">Embleya hyalina</name>
    <dbReference type="NCBI Taxonomy" id="516124"/>
    <lineage>
        <taxon>Bacteria</taxon>
        <taxon>Bacillati</taxon>
        <taxon>Actinomycetota</taxon>
        <taxon>Actinomycetes</taxon>
        <taxon>Kitasatosporales</taxon>
        <taxon>Streptomycetaceae</taxon>
        <taxon>Embleya</taxon>
    </lineage>
</organism>
<dbReference type="SUPFAM" id="SSF46689">
    <property type="entry name" value="Homeodomain-like"/>
    <property type="match status" value="2"/>
</dbReference>
<dbReference type="Gene3D" id="1.10.357.10">
    <property type="entry name" value="Tetracycline Repressor, domain 2"/>
    <property type="match status" value="2"/>
</dbReference>
<dbReference type="InterPro" id="IPR001647">
    <property type="entry name" value="HTH_TetR"/>
</dbReference>
<protein>
    <submittedName>
        <fullName evidence="4">TetR family transcriptional regulator</fullName>
    </submittedName>
</protein>
<feature type="domain" description="HTH tetR-type" evidence="3">
    <location>
        <begin position="21"/>
        <end position="81"/>
    </location>
</feature>
<dbReference type="InterPro" id="IPR009057">
    <property type="entry name" value="Homeodomain-like_sf"/>
</dbReference>
<evidence type="ECO:0000256" key="2">
    <source>
        <dbReference type="PROSITE-ProRule" id="PRU00335"/>
    </source>
</evidence>
<name>A0A401YFM7_9ACTN</name>
<evidence type="ECO:0000313" key="4">
    <source>
        <dbReference type="EMBL" id="GCD93402.1"/>
    </source>
</evidence>
<dbReference type="Gene3D" id="1.10.10.60">
    <property type="entry name" value="Homeodomain-like"/>
    <property type="match status" value="2"/>
</dbReference>
<dbReference type="GO" id="GO:0000976">
    <property type="term" value="F:transcription cis-regulatory region binding"/>
    <property type="evidence" value="ECO:0007669"/>
    <property type="project" value="TreeGrafter"/>
</dbReference>
<evidence type="ECO:0000256" key="1">
    <source>
        <dbReference type="ARBA" id="ARBA00023125"/>
    </source>
</evidence>
<dbReference type="EMBL" id="BIFH01000014">
    <property type="protein sequence ID" value="GCD93402.1"/>
    <property type="molecule type" value="Genomic_DNA"/>
</dbReference>
<gene>
    <name evidence="4" type="ORF">EHYA_01046</name>
</gene>
<keyword evidence="5" id="KW-1185">Reference proteome</keyword>
<dbReference type="OrthoDB" id="4456617at2"/>
<keyword evidence="1 2" id="KW-0238">DNA-binding</keyword>
<dbReference type="RefSeq" id="WP_126635701.1">
    <property type="nucleotide sequence ID" value="NZ_BIFH01000014.1"/>
</dbReference>
<sequence>MAAAVRKGGGLVPPARGTRPRNRRELILAAAADLFYRRGYADVAMSDIAEAVGMGPSALYRHFRSKQHLLLQVVLDGIAPVRDALARSAVDDPDTVLRAVVAATLDHREAGVLWQREGRLLPPEERAEVHREVRAVTAVVTALIRKARPQLSAGQGEVLARSGLGVLLSPSFHRIDLPRPEYVRLLVDLCRAAVTAHPAALGPIAEAPAPAGVGLRSRREALLGAAVRMFAEQGYAGVAIEDIGAAAGIAGPSVYNHFESKADLLCAAVTRGVEWLLMDMTRALAGADDAEAALRVLLRSYVRFSVDRSDLVQLLVAEVSHLPTQARHRARQARVDYLMEWTRLLCAVRPQYGAAEARIRVHAALSAINDVARVRHLRDTDGVASTLVVVAGAVLGLTPPA</sequence>
<evidence type="ECO:0000259" key="3">
    <source>
        <dbReference type="PROSITE" id="PS50977"/>
    </source>
</evidence>
<dbReference type="PANTHER" id="PTHR30055">
    <property type="entry name" value="HTH-TYPE TRANSCRIPTIONAL REGULATOR RUTR"/>
    <property type="match status" value="1"/>
</dbReference>
<feature type="domain" description="HTH tetR-type" evidence="3">
    <location>
        <begin position="216"/>
        <end position="276"/>
    </location>
</feature>
<accession>A0A401YFM7</accession>
<dbReference type="Pfam" id="PF00440">
    <property type="entry name" value="TetR_N"/>
    <property type="match status" value="2"/>
</dbReference>
<feature type="DNA-binding region" description="H-T-H motif" evidence="2">
    <location>
        <begin position="44"/>
        <end position="63"/>
    </location>
</feature>
<evidence type="ECO:0000313" key="5">
    <source>
        <dbReference type="Proteomes" id="UP000286931"/>
    </source>
</evidence>